<dbReference type="FunCoup" id="A7TNF7">
    <property type="interactions" value="44"/>
</dbReference>
<evidence type="ECO:0000256" key="3">
    <source>
        <dbReference type="ARBA" id="ARBA00022729"/>
    </source>
</evidence>
<organism evidence="9">
    <name type="scientific">Vanderwaltozyma polyspora (strain ATCC 22028 / DSM 70294 / BCRC 21397 / CBS 2163 / NBRC 10782 / NRRL Y-8283 / UCD 57-17)</name>
    <name type="common">Kluyveromyces polysporus</name>
    <dbReference type="NCBI Taxonomy" id="436907"/>
    <lineage>
        <taxon>Eukaryota</taxon>
        <taxon>Fungi</taxon>
        <taxon>Dikarya</taxon>
        <taxon>Ascomycota</taxon>
        <taxon>Saccharomycotina</taxon>
        <taxon>Saccharomycetes</taxon>
        <taxon>Saccharomycetales</taxon>
        <taxon>Saccharomycetaceae</taxon>
        <taxon>Vanderwaltozyma</taxon>
    </lineage>
</organism>
<keyword evidence="9" id="KW-1185">Reference proteome</keyword>
<feature type="compositionally biased region" description="Low complexity" evidence="6">
    <location>
        <begin position="371"/>
        <end position="397"/>
    </location>
</feature>
<dbReference type="OMA" id="QYAQHTS"/>
<dbReference type="eggNOG" id="ENOG502RXY0">
    <property type="taxonomic scope" value="Eukaryota"/>
</dbReference>
<dbReference type="AlphaFoldDB" id="A7TNF7"/>
<keyword evidence="4" id="KW-0325">Glycoprotein</keyword>
<feature type="region of interest" description="Disordered" evidence="6">
    <location>
        <begin position="344"/>
        <end position="397"/>
    </location>
</feature>
<feature type="chain" id="PRO_5002715178" evidence="7">
    <location>
        <begin position="24"/>
        <end position="965"/>
    </location>
</feature>
<sequence length="965" mass="103588">MVSIQSCLLNFITLASAVSAADAFFSNIQVVVPDTLSSNCTYPDGWFLIEAELFAAKGKKDNIYFQVPKEFTSFPEGSFDLTYKSSVIGTVSHSDNLFNVTFIDEDRANLTTTFNFLARLTDDALGAITEPMSIEYDFQDSTGESFANTINYMPQNVSEINSYGGIYQENNTAWFILDIPASELSNGLYFESVPTDEDAYLYDEGKTVVEIVTEVDSFNQPLKSIPYLFTDLSTSSEISLVLTNSVTEGYYLRIKFYSQQITGTSITNLITLKGEQEGSLLKRDTSLTFGSLFYGDSLAAVTEDEVPVQLNDVIVSYANSSSPIQSSTVYVSSSINEETTLLESESLTASTSTSEEIVTSSANSEYDSSIEEVPSSTSSYSESEVSTSSSDLESSIPVETELTSIQSTLSGSISVPTQRNRTSSSVISTSLFEISSTIEVFHSSSYSQCSSFSYIYTTALSTSKTNNIAGIGKSTTSSSNSTTVASSTEIAPSAKITSSTENTSSAEISSSTEIASSSVPMTSSAISTTTPIAVETESSVSQSVPSTSSSNSTAILTSTVVTVTIDGQVTSYTSWFPISTVQPTKPLELQTATIVNNSTITKTISTPHQTVTNNVDAELTFSVVTITVDGQLTSFTSWFPVATVSSSNTTTAIVNSISSTNSTTRDLETTTTTTITDSQISSHTSIPSYNSTTTEEEVQLTYSVVTVTKDGQITSYTSWFPCSTKKTSTSEESTPTSTFTVFKPTATEAVSSVDSVDLTFSIVTVTIDGQVTSYTSWFPISTISPTVSKTEDAEMTSKVVTVTVSGKITSYTTYCPISELSSTKKISSTEQTDIISTIVTNNVDAEYKTHTTYYPLYNITTNSTTTSTAHITETTKLNSKISTSSYAPIYSINNITKSTYVTTRHISVEASLDEFVSIIGHSSLTTNTVMSNSTTTPVLSTYEGIANTFKAGFTGLTVVILALLF</sequence>
<dbReference type="RefSeq" id="XP_001644068.1">
    <property type="nucleotide sequence ID" value="XM_001644018.1"/>
</dbReference>
<protein>
    <submittedName>
        <fullName evidence="8">Uncharacterized protein</fullName>
    </submittedName>
</protein>
<dbReference type="InterPro" id="IPR025928">
    <property type="entry name" value="Flocculin_t3_rpt"/>
</dbReference>
<evidence type="ECO:0000256" key="1">
    <source>
        <dbReference type="ARBA" id="ARBA00004589"/>
    </source>
</evidence>
<keyword evidence="2" id="KW-0336">GPI-anchor</keyword>
<proteinExistence type="predicted"/>
<keyword evidence="2" id="KW-0472">Membrane</keyword>
<evidence type="ECO:0000313" key="8">
    <source>
        <dbReference type="EMBL" id="EDO16210.1"/>
    </source>
</evidence>
<dbReference type="GeneID" id="5544355"/>
<dbReference type="HOGENOM" id="CLU_289529_0_0_1"/>
<feature type="compositionally biased region" description="Low complexity" evidence="6">
    <location>
        <begin position="474"/>
        <end position="488"/>
    </location>
</feature>
<feature type="region of interest" description="Disordered" evidence="6">
    <location>
        <begin position="471"/>
        <end position="522"/>
    </location>
</feature>
<keyword evidence="3 7" id="KW-0732">Signal</keyword>
<evidence type="ECO:0000256" key="5">
    <source>
        <dbReference type="ARBA" id="ARBA00023288"/>
    </source>
</evidence>
<comment type="subcellular location">
    <subcellularLocation>
        <location evidence="1">Membrane</location>
        <topology evidence="1">Lipid-anchor</topology>
        <topology evidence="1">GPI-anchor</topology>
    </subcellularLocation>
</comment>
<dbReference type="Pfam" id="PF13928">
    <property type="entry name" value="Flocculin_t3"/>
    <property type="match status" value="1"/>
</dbReference>
<dbReference type="STRING" id="436907.A7TNF7"/>
<accession>A7TNF7</accession>
<feature type="compositionally biased region" description="Low complexity" evidence="6">
    <location>
        <begin position="496"/>
        <end position="522"/>
    </location>
</feature>
<dbReference type="InParanoid" id="A7TNF7"/>
<dbReference type="Proteomes" id="UP000000267">
    <property type="component" value="Unassembled WGS sequence"/>
</dbReference>
<gene>
    <name evidence="8" type="ORF">Kpol_1014p30</name>
</gene>
<dbReference type="KEGG" id="vpo:Kpol_1014p30"/>
<name>A7TNF7_VANPO</name>
<keyword evidence="5" id="KW-0449">Lipoprotein</keyword>
<evidence type="ECO:0000256" key="6">
    <source>
        <dbReference type="SAM" id="MobiDB-lite"/>
    </source>
</evidence>
<reference evidence="8 9" key="1">
    <citation type="journal article" date="2007" name="Proc. Natl. Acad. Sci. U.S.A.">
        <title>Independent sorting-out of thousands of duplicated gene pairs in two yeast species descended from a whole-genome duplication.</title>
        <authorList>
            <person name="Scannell D.R."/>
            <person name="Frank A.C."/>
            <person name="Conant G.C."/>
            <person name="Byrne K.P."/>
            <person name="Woolfit M."/>
            <person name="Wolfe K.H."/>
        </authorList>
    </citation>
    <scope>NUCLEOTIDE SEQUENCE [LARGE SCALE GENOMIC DNA]</scope>
    <source>
        <strain evidence="9">ATCC 22028 / DSM 70294 / BCRC 21397 / CBS 2163 / NBRC 10782 / NRRL Y-8283 / UCD 57-17</strain>
    </source>
</reference>
<feature type="compositionally biased region" description="Low complexity" evidence="6">
    <location>
        <begin position="344"/>
        <end position="362"/>
    </location>
</feature>
<dbReference type="GO" id="GO:0098552">
    <property type="term" value="C:side of membrane"/>
    <property type="evidence" value="ECO:0007669"/>
    <property type="project" value="UniProtKB-KW"/>
</dbReference>
<evidence type="ECO:0000256" key="4">
    <source>
        <dbReference type="ARBA" id="ARBA00023180"/>
    </source>
</evidence>
<dbReference type="EMBL" id="DS480430">
    <property type="protein sequence ID" value="EDO16210.1"/>
    <property type="molecule type" value="Genomic_DNA"/>
</dbReference>
<evidence type="ECO:0000313" key="9">
    <source>
        <dbReference type="Proteomes" id="UP000000267"/>
    </source>
</evidence>
<dbReference type="OrthoDB" id="4060030at2759"/>
<evidence type="ECO:0000256" key="7">
    <source>
        <dbReference type="SAM" id="SignalP"/>
    </source>
</evidence>
<feature type="signal peptide" evidence="7">
    <location>
        <begin position="1"/>
        <end position="23"/>
    </location>
</feature>
<evidence type="ECO:0000256" key="2">
    <source>
        <dbReference type="ARBA" id="ARBA00022622"/>
    </source>
</evidence>